<dbReference type="GO" id="GO:0000287">
    <property type="term" value="F:magnesium ion binding"/>
    <property type="evidence" value="ECO:0007669"/>
    <property type="project" value="UniProtKB-UniRule"/>
</dbReference>
<evidence type="ECO:0000256" key="5">
    <source>
        <dbReference type="ARBA" id="ARBA00022598"/>
    </source>
</evidence>
<reference evidence="16 17" key="1">
    <citation type="submission" date="2019-10" db="EMBL/GenBank/DDBJ databases">
        <title>Dictyobacter vulcani sp. nov., within the class Ktedonobacteria, isolated from soil of volcanic Mt. Zao.</title>
        <authorList>
            <person name="Zheng Y."/>
            <person name="Wang C.M."/>
            <person name="Sakai Y."/>
            <person name="Abe K."/>
            <person name="Yokota A."/>
            <person name="Yabe S."/>
        </authorList>
    </citation>
    <scope>NUCLEOTIDE SEQUENCE [LARGE SCALE GENOMIC DNA]</scope>
    <source>
        <strain evidence="16 17">W12</strain>
    </source>
</reference>
<comment type="catalytic activity">
    <reaction evidence="12 13">
        <text>tRNA(Phe) + L-phenylalanine + ATP = L-phenylalanyl-tRNA(Phe) + AMP + diphosphate + H(+)</text>
        <dbReference type="Rhea" id="RHEA:19413"/>
        <dbReference type="Rhea" id="RHEA-COMP:9668"/>
        <dbReference type="Rhea" id="RHEA-COMP:9699"/>
        <dbReference type="ChEBI" id="CHEBI:15378"/>
        <dbReference type="ChEBI" id="CHEBI:30616"/>
        <dbReference type="ChEBI" id="CHEBI:33019"/>
        <dbReference type="ChEBI" id="CHEBI:58095"/>
        <dbReference type="ChEBI" id="CHEBI:78442"/>
        <dbReference type="ChEBI" id="CHEBI:78531"/>
        <dbReference type="ChEBI" id="CHEBI:456215"/>
        <dbReference type="EC" id="6.1.1.20"/>
    </reaction>
</comment>
<dbReference type="EMBL" id="BKZW01000001">
    <property type="protein sequence ID" value="GER87221.1"/>
    <property type="molecule type" value="Genomic_DNA"/>
</dbReference>
<dbReference type="CDD" id="cd00496">
    <property type="entry name" value="PheRS_alpha_core"/>
    <property type="match status" value="1"/>
</dbReference>
<evidence type="ECO:0000259" key="15">
    <source>
        <dbReference type="PROSITE" id="PS50862"/>
    </source>
</evidence>
<dbReference type="InterPro" id="IPR004188">
    <property type="entry name" value="Phe-tRNA_ligase_II_N"/>
</dbReference>
<evidence type="ECO:0000256" key="10">
    <source>
        <dbReference type="ARBA" id="ARBA00022917"/>
    </source>
</evidence>
<evidence type="ECO:0000256" key="2">
    <source>
        <dbReference type="ARBA" id="ARBA00010207"/>
    </source>
</evidence>
<protein>
    <recommendedName>
        <fullName evidence="13">Phenylalanine--tRNA ligase alpha subunit</fullName>
        <ecNumber evidence="13">6.1.1.20</ecNumber>
    </recommendedName>
    <alternativeName>
        <fullName evidence="13">Phenylalanyl-tRNA synthetase alpha subunit</fullName>
        <shortName evidence="13">PheRS</shortName>
    </alternativeName>
</protein>
<evidence type="ECO:0000256" key="8">
    <source>
        <dbReference type="ARBA" id="ARBA00022840"/>
    </source>
</evidence>
<comment type="cofactor">
    <cofactor evidence="13">
        <name>Mg(2+)</name>
        <dbReference type="ChEBI" id="CHEBI:18420"/>
    </cofactor>
    <text evidence="13">Binds 2 magnesium ions per tetramer.</text>
</comment>
<keyword evidence="8 13" id="KW-0067">ATP-binding</keyword>
<evidence type="ECO:0000313" key="16">
    <source>
        <dbReference type="EMBL" id="GER87221.1"/>
    </source>
</evidence>
<dbReference type="GO" id="GO:0004826">
    <property type="term" value="F:phenylalanine-tRNA ligase activity"/>
    <property type="evidence" value="ECO:0007669"/>
    <property type="project" value="UniProtKB-UniRule"/>
</dbReference>
<dbReference type="InterPro" id="IPR045864">
    <property type="entry name" value="aa-tRNA-synth_II/BPL/LPL"/>
</dbReference>
<dbReference type="InterPro" id="IPR006195">
    <property type="entry name" value="aa-tRNA-synth_II"/>
</dbReference>
<keyword evidence="14" id="KW-0175">Coiled coil</keyword>
<feature type="coiled-coil region" evidence="14">
    <location>
        <begin position="66"/>
        <end position="100"/>
    </location>
</feature>
<dbReference type="InterPro" id="IPR010978">
    <property type="entry name" value="tRNA-bd_arm"/>
</dbReference>
<organism evidence="16 17">
    <name type="scientific">Dictyobacter vulcani</name>
    <dbReference type="NCBI Taxonomy" id="2607529"/>
    <lineage>
        <taxon>Bacteria</taxon>
        <taxon>Bacillati</taxon>
        <taxon>Chloroflexota</taxon>
        <taxon>Ktedonobacteria</taxon>
        <taxon>Ktedonobacterales</taxon>
        <taxon>Dictyobacteraceae</taxon>
        <taxon>Dictyobacter</taxon>
    </lineage>
</organism>
<dbReference type="NCBIfam" id="TIGR00468">
    <property type="entry name" value="pheS"/>
    <property type="match status" value="1"/>
</dbReference>
<keyword evidence="6 13" id="KW-0479">Metal-binding</keyword>
<evidence type="ECO:0000256" key="4">
    <source>
        <dbReference type="ARBA" id="ARBA00022490"/>
    </source>
</evidence>
<dbReference type="Pfam" id="PF01409">
    <property type="entry name" value="tRNA-synt_2d"/>
    <property type="match status" value="1"/>
</dbReference>
<dbReference type="GO" id="GO:0006432">
    <property type="term" value="P:phenylalanyl-tRNA aminoacylation"/>
    <property type="evidence" value="ECO:0007669"/>
    <property type="project" value="UniProtKB-UniRule"/>
</dbReference>
<sequence length="348" mass="39720">MIGQLEQLLGQLDTLRVRAIEELEPINTSAGLEDWDTRYLGRNRGELKSLSSVMPKLSKEERPIVGQKINAVKSELERRLNEKREELKQRELLLALEQERIDVTLPGRMLPAGTMHPLSRTIQEITDIFVRMGFSVLQGLEVETDYHNFQALNIPTDHPARDMQDTFWVSPGEVLLRTQTSPMQIRTMEQLQPPVRVVVPGKVYRNEDVDATHEAMFHQIEGLLIDEVCTMADLKGCLERFVHELFGPERRLRFRGSYFPFTEPSAEVDISCGLCDGKGCRSCKYSGWLEVLGSGMVHPNVLRNVGYDPKKYRGFAFGVGVERIAMLKYGIGEIRLFSGNDLRFLRQL</sequence>
<dbReference type="SUPFAM" id="SSF55681">
    <property type="entry name" value="Class II aaRS and biotin synthetases"/>
    <property type="match status" value="1"/>
</dbReference>
<dbReference type="AlphaFoldDB" id="A0A5J4KLW1"/>
<feature type="binding site" evidence="13">
    <location>
        <position position="263"/>
    </location>
    <ligand>
        <name>Mg(2+)</name>
        <dbReference type="ChEBI" id="CHEBI:18420"/>
        <note>shared with beta subunit</note>
    </ligand>
</feature>
<evidence type="ECO:0000256" key="3">
    <source>
        <dbReference type="ARBA" id="ARBA00011209"/>
    </source>
</evidence>
<dbReference type="InterPro" id="IPR022911">
    <property type="entry name" value="Phe_tRNA_ligase_alpha1_bac"/>
</dbReference>
<comment type="subcellular location">
    <subcellularLocation>
        <location evidence="1 13">Cytoplasm</location>
    </subcellularLocation>
</comment>
<dbReference type="InterPro" id="IPR004529">
    <property type="entry name" value="Phe-tRNA-synth_IIc_asu"/>
</dbReference>
<keyword evidence="11 13" id="KW-0030">Aminoacyl-tRNA synthetase</keyword>
<evidence type="ECO:0000256" key="13">
    <source>
        <dbReference type="HAMAP-Rule" id="MF_00281"/>
    </source>
</evidence>
<dbReference type="PANTHER" id="PTHR11538">
    <property type="entry name" value="PHENYLALANYL-TRNA SYNTHETASE"/>
    <property type="match status" value="1"/>
</dbReference>
<keyword evidence="7 13" id="KW-0547">Nucleotide-binding</keyword>
<evidence type="ECO:0000256" key="12">
    <source>
        <dbReference type="ARBA" id="ARBA00049255"/>
    </source>
</evidence>
<keyword evidence="4 13" id="KW-0963">Cytoplasm</keyword>
<evidence type="ECO:0000313" key="17">
    <source>
        <dbReference type="Proteomes" id="UP000326912"/>
    </source>
</evidence>
<evidence type="ECO:0000256" key="9">
    <source>
        <dbReference type="ARBA" id="ARBA00022842"/>
    </source>
</evidence>
<comment type="subunit">
    <text evidence="3 13">Tetramer of two alpha and two beta subunits.</text>
</comment>
<dbReference type="GO" id="GO:0000049">
    <property type="term" value="F:tRNA binding"/>
    <property type="evidence" value="ECO:0007669"/>
    <property type="project" value="InterPro"/>
</dbReference>
<comment type="similarity">
    <text evidence="2 13">Belongs to the class-II aminoacyl-tRNA synthetase family. Phe-tRNA synthetase alpha subunit type 1 subfamily.</text>
</comment>
<dbReference type="InterPro" id="IPR002319">
    <property type="entry name" value="Phenylalanyl-tRNA_Synthase"/>
</dbReference>
<comment type="caution">
    <text evidence="16">The sequence shown here is derived from an EMBL/GenBank/DDBJ whole genome shotgun (WGS) entry which is preliminary data.</text>
</comment>
<keyword evidence="9 13" id="KW-0460">Magnesium</keyword>
<name>A0A5J4KLW1_9CHLR</name>
<dbReference type="PROSITE" id="PS50862">
    <property type="entry name" value="AA_TRNA_LIGASE_II"/>
    <property type="match status" value="1"/>
</dbReference>
<dbReference type="FunFam" id="3.30.930.10:FF:000003">
    <property type="entry name" value="Phenylalanine--tRNA ligase alpha subunit"/>
    <property type="match status" value="1"/>
</dbReference>
<accession>A0A5J4KLW1</accession>
<keyword evidence="5 13" id="KW-0436">Ligase</keyword>
<gene>
    <name evidence="13 16" type="primary">pheS</name>
    <name evidence="16" type="ORF">KDW_13830</name>
</gene>
<keyword evidence="10 13" id="KW-0648">Protein biosynthesis</keyword>
<dbReference type="EC" id="6.1.1.20" evidence="13"/>
<proteinExistence type="inferred from homology"/>
<dbReference type="GO" id="GO:0005524">
    <property type="term" value="F:ATP binding"/>
    <property type="evidence" value="ECO:0007669"/>
    <property type="project" value="UniProtKB-UniRule"/>
</dbReference>
<dbReference type="GO" id="GO:0005737">
    <property type="term" value="C:cytoplasm"/>
    <property type="evidence" value="ECO:0007669"/>
    <property type="project" value="UniProtKB-SubCell"/>
</dbReference>
<evidence type="ECO:0000256" key="7">
    <source>
        <dbReference type="ARBA" id="ARBA00022741"/>
    </source>
</evidence>
<evidence type="ECO:0000256" key="11">
    <source>
        <dbReference type="ARBA" id="ARBA00023146"/>
    </source>
</evidence>
<dbReference type="Proteomes" id="UP000326912">
    <property type="component" value="Unassembled WGS sequence"/>
</dbReference>
<dbReference type="Pfam" id="PF02912">
    <property type="entry name" value="Phe_tRNA-synt_N"/>
    <property type="match status" value="1"/>
</dbReference>
<dbReference type="PANTHER" id="PTHR11538:SF41">
    <property type="entry name" value="PHENYLALANINE--TRNA LIGASE, MITOCHONDRIAL"/>
    <property type="match status" value="1"/>
</dbReference>
<evidence type="ECO:0000256" key="6">
    <source>
        <dbReference type="ARBA" id="ARBA00022723"/>
    </source>
</evidence>
<dbReference type="SUPFAM" id="SSF46589">
    <property type="entry name" value="tRNA-binding arm"/>
    <property type="match status" value="1"/>
</dbReference>
<keyword evidence="17" id="KW-1185">Reference proteome</keyword>
<evidence type="ECO:0000256" key="14">
    <source>
        <dbReference type="SAM" id="Coils"/>
    </source>
</evidence>
<dbReference type="Gene3D" id="3.30.930.10">
    <property type="entry name" value="Bira Bifunctional Protein, Domain 2"/>
    <property type="match status" value="1"/>
</dbReference>
<dbReference type="RefSeq" id="WP_269822433.1">
    <property type="nucleotide sequence ID" value="NZ_BKZW01000001.1"/>
</dbReference>
<feature type="domain" description="Aminoacyl-transfer RNA synthetases class-II family profile" evidence="15">
    <location>
        <begin position="123"/>
        <end position="347"/>
    </location>
</feature>
<evidence type="ECO:0000256" key="1">
    <source>
        <dbReference type="ARBA" id="ARBA00004496"/>
    </source>
</evidence>
<dbReference type="HAMAP" id="MF_00281">
    <property type="entry name" value="Phe_tRNA_synth_alpha1"/>
    <property type="match status" value="1"/>
</dbReference>